<evidence type="ECO:0000256" key="4">
    <source>
        <dbReference type="ARBA" id="ARBA00012140"/>
    </source>
</evidence>
<evidence type="ECO:0000256" key="2">
    <source>
        <dbReference type="ARBA" id="ARBA00004496"/>
    </source>
</evidence>
<name>A0ABV7CV21_9BACI</name>
<dbReference type="PANTHER" id="PTHR22807">
    <property type="entry name" value="NOP2 YEAST -RELATED NOL1/NOP2/FMU SUN DOMAIN-CONTAINING"/>
    <property type="match status" value="1"/>
</dbReference>
<dbReference type="InterPro" id="IPR054728">
    <property type="entry name" value="RsmB-like_ferredoxin"/>
</dbReference>
<comment type="subcellular location">
    <subcellularLocation>
        <location evidence="2">Cytoplasm</location>
    </subcellularLocation>
</comment>
<comment type="catalytic activity">
    <reaction evidence="13">
        <text>cytidine(967) in 16S rRNA + S-adenosyl-L-methionine = 5-methylcytidine(967) in 16S rRNA + S-adenosyl-L-homocysteine + H(+)</text>
        <dbReference type="Rhea" id="RHEA:42748"/>
        <dbReference type="Rhea" id="RHEA-COMP:10219"/>
        <dbReference type="Rhea" id="RHEA-COMP:10220"/>
        <dbReference type="ChEBI" id="CHEBI:15378"/>
        <dbReference type="ChEBI" id="CHEBI:57856"/>
        <dbReference type="ChEBI" id="CHEBI:59789"/>
        <dbReference type="ChEBI" id="CHEBI:74483"/>
        <dbReference type="ChEBI" id="CHEBI:82748"/>
        <dbReference type="EC" id="2.1.1.176"/>
    </reaction>
</comment>
<dbReference type="PRINTS" id="PR02008">
    <property type="entry name" value="RCMTFAMILY"/>
</dbReference>
<evidence type="ECO:0000256" key="6">
    <source>
        <dbReference type="ARBA" id="ARBA00022552"/>
    </source>
</evidence>
<feature type="binding site" evidence="14">
    <location>
        <position position="283"/>
    </location>
    <ligand>
        <name>S-adenosyl-L-methionine</name>
        <dbReference type="ChEBI" id="CHEBI:59789"/>
    </ligand>
</feature>
<dbReference type="RefSeq" id="WP_390271366.1">
    <property type="nucleotide sequence ID" value="NZ_JBHRSA010000034.1"/>
</dbReference>
<dbReference type="SUPFAM" id="SSF48013">
    <property type="entry name" value="NusB-like"/>
    <property type="match status" value="1"/>
</dbReference>
<sequence>MSDYQLRKTILDVLMRIEKDKGFSHLIIDHALKSGKIDPRDEGLLTEIVYGTIQRKYTLDYYLESFINPRKKLDQWVRMLLRMSVYQMVFLDKIPDHAIIHEAVEIAKQRGNKGIASFVNGVLRSLQRKGAPDTTAIKDDIKRLAVETSHPEWLVNRWISFYGFNTAKEMSESNLAKKVHSVRVQPMRISRNEAVERLEQEGLIVRPSEFSSQGIIVEQGNVLKTDLYRDGYLTIQDQSSMLVAEMLRPEPGMQVLDACSAPGGKATHIAEKMENEGTIHAYDLHKKKVRLIDEKAAGLQLSIIDANSGDARKLREQHPEESFDRILVDAPCSGLGVIRGKPEIKYDKQETDIERLSQIQYDILEHVAPLLKKDGLLVYSTCTVDLDENEQLVQKFLENHPDFQVDDAFFEEIPDPIKETAGITEYGLQLFPHSFQTDGFFLSRLRRIS</sequence>
<dbReference type="GO" id="GO:0008168">
    <property type="term" value="F:methyltransferase activity"/>
    <property type="evidence" value="ECO:0007669"/>
    <property type="project" value="UniProtKB-KW"/>
</dbReference>
<dbReference type="InterPro" id="IPR004573">
    <property type="entry name" value="rRNA_ssu_MeTfrase_B"/>
</dbReference>
<evidence type="ECO:0000256" key="7">
    <source>
        <dbReference type="ARBA" id="ARBA00022603"/>
    </source>
</evidence>
<evidence type="ECO:0000313" key="16">
    <source>
        <dbReference type="EMBL" id="MFC3040282.1"/>
    </source>
</evidence>
<organism evidence="16 17">
    <name type="scientific">Virgibacillus xinjiangensis</name>
    <dbReference type="NCBI Taxonomy" id="393090"/>
    <lineage>
        <taxon>Bacteria</taxon>
        <taxon>Bacillati</taxon>
        <taxon>Bacillota</taxon>
        <taxon>Bacilli</taxon>
        <taxon>Bacillales</taxon>
        <taxon>Bacillaceae</taxon>
        <taxon>Virgibacillus</taxon>
    </lineage>
</organism>
<proteinExistence type="inferred from homology"/>
<dbReference type="InterPro" id="IPR023267">
    <property type="entry name" value="RCMT"/>
</dbReference>
<accession>A0ABV7CV21</accession>
<dbReference type="InterPro" id="IPR035926">
    <property type="entry name" value="NusB-like_sf"/>
</dbReference>
<dbReference type="EMBL" id="JBHRSA010000034">
    <property type="protein sequence ID" value="MFC3040282.1"/>
    <property type="molecule type" value="Genomic_DNA"/>
</dbReference>
<dbReference type="InterPro" id="IPR029063">
    <property type="entry name" value="SAM-dependent_MTases_sf"/>
</dbReference>
<dbReference type="Pfam" id="PF01189">
    <property type="entry name" value="Methyltr_RsmB-F"/>
    <property type="match status" value="1"/>
</dbReference>
<dbReference type="Pfam" id="PF22458">
    <property type="entry name" value="RsmF-B_ferredox"/>
    <property type="match status" value="1"/>
</dbReference>
<dbReference type="Pfam" id="PF01029">
    <property type="entry name" value="NusB"/>
    <property type="match status" value="1"/>
</dbReference>
<evidence type="ECO:0000256" key="11">
    <source>
        <dbReference type="ARBA" id="ARBA00030399"/>
    </source>
</evidence>
<evidence type="ECO:0000256" key="14">
    <source>
        <dbReference type="PROSITE-ProRule" id="PRU01023"/>
    </source>
</evidence>
<dbReference type="InterPro" id="IPR001678">
    <property type="entry name" value="MeTrfase_RsmB-F_NOP2_dom"/>
</dbReference>
<evidence type="ECO:0000256" key="5">
    <source>
        <dbReference type="ARBA" id="ARBA00022490"/>
    </source>
</evidence>
<comment type="function">
    <text evidence="1">Specifically methylates the cytosine at position 967 (m5C967) of 16S rRNA.</text>
</comment>
<dbReference type="InterPro" id="IPR018314">
    <property type="entry name" value="RsmB/NOL1/NOP2-like_CS"/>
</dbReference>
<evidence type="ECO:0000313" key="17">
    <source>
        <dbReference type="Proteomes" id="UP001595279"/>
    </source>
</evidence>
<dbReference type="InterPro" id="IPR049560">
    <property type="entry name" value="MeTrfase_RsmB-F_NOP2_cat"/>
</dbReference>
<dbReference type="PANTHER" id="PTHR22807:SF53">
    <property type="entry name" value="RIBOSOMAL RNA SMALL SUBUNIT METHYLTRANSFERASE B-RELATED"/>
    <property type="match status" value="1"/>
</dbReference>
<keyword evidence="9 14" id="KW-0949">S-adenosyl-L-methionine</keyword>
<dbReference type="Gene3D" id="3.30.70.1170">
    <property type="entry name" value="Sun protein, domain 3"/>
    <property type="match status" value="1"/>
</dbReference>
<dbReference type="NCBIfam" id="TIGR00563">
    <property type="entry name" value="rsmB"/>
    <property type="match status" value="1"/>
</dbReference>
<comment type="similarity">
    <text evidence="3 14">Belongs to the class I-like SAM-binding methyltransferase superfamily. RsmB/NOP family.</text>
</comment>
<feature type="domain" description="SAM-dependent MTase RsmB/NOP-type" evidence="15">
    <location>
        <begin position="170"/>
        <end position="448"/>
    </location>
</feature>
<evidence type="ECO:0000259" key="15">
    <source>
        <dbReference type="PROSITE" id="PS51686"/>
    </source>
</evidence>
<comment type="caution">
    <text evidence="16">The sequence shown here is derived from an EMBL/GenBank/DDBJ whole genome shotgun (WGS) entry which is preliminary data.</text>
</comment>
<evidence type="ECO:0000256" key="9">
    <source>
        <dbReference type="ARBA" id="ARBA00022691"/>
    </source>
</evidence>
<dbReference type="Proteomes" id="UP001595279">
    <property type="component" value="Unassembled WGS sequence"/>
</dbReference>
<keyword evidence="10 14" id="KW-0694">RNA-binding</keyword>
<dbReference type="PROSITE" id="PS01153">
    <property type="entry name" value="NOL1_NOP2_SUN"/>
    <property type="match status" value="1"/>
</dbReference>
<reference evidence="17" key="1">
    <citation type="journal article" date="2019" name="Int. J. Syst. Evol. Microbiol.">
        <title>The Global Catalogue of Microorganisms (GCM) 10K type strain sequencing project: providing services to taxonomists for standard genome sequencing and annotation.</title>
        <authorList>
            <consortium name="The Broad Institute Genomics Platform"/>
            <consortium name="The Broad Institute Genome Sequencing Center for Infectious Disease"/>
            <person name="Wu L."/>
            <person name="Ma J."/>
        </authorList>
    </citation>
    <scope>NUCLEOTIDE SEQUENCE [LARGE SCALE GENOMIC DNA]</scope>
    <source>
        <strain evidence="17">KCTC 13128</strain>
    </source>
</reference>
<keyword evidence="5" id="KW-0963">Cytoplasm</keyword>
<evidence type="ECO:0000256" key="1">
    <source>
        <dbReference type="ARBA" id="ARBA00002724"/>
    </source>
</evidence>
<evidence type="ECO:0000256" key="10">
    <source>
        <dbReference type="ARBA" id="ARBA00022884"/>
    </source>
</evidence>
<evidence type="ECO:0000256" key="8">
    <source>
        <dbReference type="ARBA" id="ARBA00022679"/>
    </source>
</evidence>
<protein>
    <recommendedName>
        <fullName evidence="4">16S rRNA (cytosine(967)-C(5))-methyltransferase</fullName>
        <ecNumber evidence="4">2.1.1.176</ecNumber>
    </recommendedName>
    <alternativeName>
        <fullName evidence="11">16S rRNA m5C967 methyltransferase</fullName>
    </alternativeName>
    <alternativeName>
        <fullName evidence="12">rRNA (cytosine-C(5)-)-methyltransferase RsmB</fullName>
    </alternativeName>
</protein>
<keyword evidence="6" id="KW-0698">rRNA processing</keyword>
<dbReference type="Gene3D" id="1.10.940.10">
    <property type="entry name" value="NusB-like"/>
    <property type="match status" value="1"/>
</dbReference>
<gene>
    <name evidence="16" type="primary">rsmB</name>
    <name evidence="16" type="ORF">ACFOGI_08440</name>
</gene>
<keyword evidence="17" id="KW-1185">Reference proteome</keyword>
<feature type="binding site" evidence="14">
    <location>
        <position position="310"/>
    </location>
    <ligand>
        <name>S-adenosyl-L-methionine</name>
        <dbReference type="ChEBI" id="CHEBI:59789"/>
    </ligand>
</feature>
<feature type="binding site" evidence="14">
    <location>
        <begin position="259"/>
        <end position="265"/>
    </location>
    <ligand>
        <name>S-adenosyl-L-methionine</name>
        <dbReference type="ChEBI" id="CHEBI:59789"/>
    </ligand>
</feature>
<dbReference type="InterPro" id="IPR006027">
    <property type="entry name" value="NusB_RsmB_TIM44"/>
</dbReference>
<keyword evidence="7 14" id="KW-0489">Methyltransferase</keyword>
<feature type="binding site" evidence="14">
    <location>
        <position position="329"/>
    </location>
    <ligand>
        <name>S-adenosyl-L-methionine</name>
        <dbReference type="ChEBI" id="CHEBI:59789"/>
    </ligand>
</feature>
<dbReference type="EC" id="2.1.1.176" evidence="4"/>
<dbReference type="PROSITE" id="PS51686">
    <property type="entry name" value="SAM_MT_RSMB_NOP"/>
    <property type="match status" value="1"/>
</dbReference>
<dbReference type="GO" id="GO:0032259">
    <property type="term" value="P:methylation"/>
    <property type="evidence" value="ECO:0007669"/>
    <property type="project" value="UniProtKB-KW"/>
</dbReference>
<dbReference type="CDD" id="cd02440">
    <property type="entry name" value="AdoMet_MTases"/>
    <property type="match status" value="1"/>
</dbReference>
<evidence type="ECO:0000256" key="12">
    <source>
        <dbReference type="ARBA" id="ARBA00031088"/>
    </source>
</evidence>
<evidence type="ECO:0000256" key="3">
    <source>
        <dbReference type="ARBA" id="ARBA00007494"/>
    </source>
</evidence>
<feature type="active site" description="Nucleophile" evidence="14">
    <location>
        <position position="382"/>
    </location>
</feature>
<evidence type="ECO:0000256" key="13">
    <source>
        <dbReference type="ARBA" id="ARBA00047283"/>
    </source>
</evidence>
<dbReference type="NCBIfam" id="NF011494">
    <property type="entry name" value="PRK14902.1"/>
    <property type="match status" value="1"/>
</dbReference>
<dbReference type="SUPFAM" id="SSF53335">
    <property type="entry name" value="S-adenosyl-L-methionine-dependent methyltransferases"/>
    <property type="match status" value="1"/>
</dbReference>
<keyword evidence="8 14" id="KW-0808">Transferase</keyword>
<dbReference type="Gene3D" id="3.40.50.150">
    <property type="entry name" value="Vaccinia Virus protein VP39"/>
    <property type="match status" value="1"/>
</dbReference>